<evidence type="ECO:0000256" key="1">
    <source>
        <dbReference type="SAM" id="Phobius"/>
    </source>
</evidence>
<dbReference type="Proteomes" id="UP000051530">
    <property type="component" value="Unassembled WGS sequence"/>
</dbReference>
<evidence type="ECO:0000313" key="4">
    <source>
        <dbReference type="Proteomes" id="UP000051530"/>
    </source>
</evidence>
<dbReference type="Pfam" id="PF07738">
    <property type="entry name" value="Sad1_UNC"/>
    <property type="match status" value="1"/>
</dbReference>
<sequence>MERKRLLKVVKEPTTFNLDSEDSFLLRNYDENEKTEKHDQIRTKELKKAIIEDQKGKYNPKYDFFDETDQEIGENLDYEKTQPNDRSSDVEESTHLEDLDYDSINYSLDYEKSVYVDGARVGKVGGFFKTLLKKAKQLWPTSEKPFKQNNDILDIDEPIDYQIRPNDVISPVQTMDGKNGVPSHEDKKPENVTNHILEQQKNAQNDHQKFETKTRIENFLSFISNKKAVILIFFITILSIIYNFKLSKTKGLLQLEIENLRNDLLESKEVHIEKETFHDIAKIGNGTTITAHPAELTWGFIWKRKGANVLSILSENFDTPFLFKGSIGTFTFNFSGIKKINSIGLVYPEEVQNTSAIKDFSIETSEQSENFSYNTPEKFQEFSLSSPIISDSLVFKILTNHGNKKCTSVYKIYIFATNAE</sequence>
<proteinExistence type="predicted"/>
<reference evidence="3 4" key="1">
    <citation type="submission" date="2015-07" db="EMBL/GenBank/DDBJ databases">
        <title>The genome of Pseudoloma neurophilia, a relevant intracellular parasite of the zebrafish.</title>
        <authorList>
            <person name="Ndikumana S."/>
            <person name="Pelin A."/>
            <person name="Sanders J."/>
            <person name="Corradi N."/>
        </authorList>
    </citation>
    <scope>NUCLEOTIDE SEQUENCE [LARGE SCALE GENOMIC DNA]</scope>
    <source>
        <strain evidence="3 4">MK1</strain>
    </source>
</reference>
<keyword evidence="1" id="KW-1133">Transmembrane helix</keyword>
<dbReference type="InterPro" id="IPR012919">
    <property type="entry name" value="SUN_dom"/>
</dbReference>
<keyword evidence="4" id="KW-1185">Reference proteome</keyword>
<feature type="domain" description="SUN" evidence="2">
    <location>
        <begin position="321"/>
        <end position="417"/>
    </location>
</feature>
<dbReference type="OrthoDB" id="2190654at2759"/>
<protein>
    <submittedName>
        <fullName evidence="3">Spindle pole body protein</fullName>
    </submittedName>
</protein>
<accession>A0A0R0M157</accession>
<dbReference type="VEuPathDB" id="MicrosporidiaDB:M153_2100033120"/>
<gene>
    <name evidence="3" type="ORF">M153_2100033120</name>
</gene>
<organism evidence="3 4">
    <name type="scientific">Pseudoloma neurophilia</name>
    <dbReference type="NCBI Taxonomy" id="146866"/>
    <lineage>
        <taxon>Eukaryota</taxon>
        <taxon>Fungi</taxon>
        <taxon>Fungi incertae sedis</taxon>
        <taxon>Microsporidia</taxon>
        <taxon>Pseudoloma</taxon>
    </lineage>
</organism>
<evidence type="ECO:0000313" key="3">
    <source>
        <dbReference type="EMBL" id="KRH95212.1"/>
    </source>
</evidence>
<evidence type="ECO:0000259" key="2">
    <source>
        <dbReference type="Pfam" id="PF07738"/>
    </source>
</evidence>
<name>A0A0R0M157_9MICR</name>
<feature type="transmembrane region" description="Helical" evidence="1">
    <location>
        <begin position="228"/>
        <end position="244"/>
    </location>
</feature>
<comment type="caution">
    <text evidence="3">The sequence shown here is derived from an EMBL/GenBank/DDBJ whole genome shotgun (WGS) entry which is preliminary data.</text>
</comment>
<keyword evidence="1" id="KW-0472">Membrane</keyword>
<dbReference type="AlphaFoldDB" id="A0A0R0M157"/>
<dbReference type="EMBL" id="LGUB01000003">
    <property type="protein sequence ID" value="KRH95212.1"/>
    <property type="molecule type" value="Genomic_DNA"/>
</dbReference>
<keyword evidence="1" id="KW-0812">Transmembrane</keyword>